<organism evidence="2 3">
    <name type="scientific">Nitrospirillum amazonense</name>
    <dbReference type="NCBI Taxonomy" id="28077"/>
    <lineage>
        <taxon>Bacteria</taxon>
        <taxon>Pseudomonadati</taxon>
        <taxon>Pseudomonadota</taxon>
        <taxon>Alphaproteobacteria</taxon>
        <taxon>Rhodospirillales</taxon>
        <taxon>Azospirillaceae</taxon>
        <taxon>Nitrospirillum</taxon>
    </lineage>
</organism>
<evidence type="ECO:0000313" key="2">
    <source>
        <dbReference type="EMBL" id="TWB35242.1"/>
    </source>
</evidence>
<accession>A0A560GMN2</accession>
<protein>
    <recommendedName>
        <fullName evidence="4">Copper(I)-binding protein</fullName>
    </recommendedName>
</protein>
<reference evidence="2 3" key="1">
    <citation type="submission" date="2019-06" db="EMBL/GenBank/DDBJ databases">
        <title>Genomic Encyclopedia of Type Strains, Phase IV (KMG-V): Genome sequencing to study the core and pangenomes of soil and plant-associated prokaryotes.</title>
        <authorList>
            <person name="Whitman W."/>
        </authorList>
    </citation>
    <scope>NUCLEOTIDE SEQUENCE [LARGE SCALE GENOMIC DNA]</scope>
    <source>
        <strain evidence="2 3">BR 11622</strain>
    </source>
</reference>
<dbReference type="PANTHER" id="PTHR36302:SF1">
    <property type="entry name" value="COPPER CHAPERONE PCU(A)C"/>
    <property type="match status" value="1"/>
</dbReference>
<proteinExistence type="predicted"/>
<evidence type="ECO:0000256" key="1">
    <source>
        <dbReference type="SAM" id="SignalP"/>
    </source>
</evidence>
<dbReference type="InterPro" id="IPR036182">
    <property type="entry name" value="PCuAC_sf"/>
</dbReference>
<feature type="signal peptide" evidence="1">
    <location>
        <begin position="1"/>
        <end position="26"/>
    </location>
</feature>
<sequence>MARVRSVLASLMIAAASAALPVVASAQGAAVPAPAIQATAAWARPTIRGARAGVAFVTLHNAGPADRLVGVDADVGKMAQLHVITVVDGIARMRPLIDGVVLPAGGTVSLKPDGPHIMLMGLTQPLVVGQRVHLTLRFKAAPPLTVEATVLAPGAEPGMAGGATQGGGRSGG</sequence>
<name>A0A560GMN2_9PROT</name>
<evidence type="ECO:0008006" key="4">
    <source>
        <dbReference type="Google" id="ProtNLM"/>
    </source>
</evidence>
<feature type="chain" id="PRO_5021755693" description="Copper(I)-binding protein" evidence="1">
    <location>
        <begin position="27"/>
        <end position="172"/>
    </location>
</feature>
<dbReference type="OrthoDB" id="9796962at2"/>
<dbReference type="Proteomes" id="UP000315751">
    <property type="component" value="Unassembled WGS sequence"/>
</dbReference>
<evidence type="ECO:0000313" key="3">
    <source>
        <dbReference type="Proteomes" id="UP000315751"/>
    </source>
</evidence>
<keyword evidence="1" id="KW-0732">Signal</keyword>
<dbReference type="EMBL" id="VITR01000020">
    <property type="protein sequence ID" value="TWB35242.1"/>
    <property type="molecule type" value="Genomic_DNA"/>
</dbReference>
<gene>
    <name evidence="2" type="ORF">FBZ90_12041</name>
</gene>
<keyword evidence="3" id="KW-1185">Reference proteome</keyword>
<dbReference type="Pfam" id="PF04314">
    <property type="entry name" value="PCuAC"/>
    <property type="match status" value="1"/>
</dbReference>
<dbReference type="RefSeq" id="WP_145735998.1">
    <property type="nucleotide sequence ID" value="NZ_VITR01000020.1"/>
</dbReference>
<dbReference type="Gene3D" id="2.60.40.1890">
    <property type="entry name" value="PCu(A)C copper chaperone"/>
    <property type="match status" value="1"/>
</dbReference>
<dbReference type="InterPro" id="IPR007410">
    <property type="entry name" value="LpqE-like"/>
</dbReference>
<dbReference type="PANTHER" id="PTHR36302">
    <property type="entry name" value="BLR7088 PROTEIN"/>
    <property type="match status" value="1"/>
</dbReference>
<dbReference type="SUPFAM" id="SSF110087">
    <property type="entry name" value="DR1885-like metal-binding protein"/>
    <property type="match status" value="1"/>
</dbReference>
<dbReference type="InterPro" id="IPR058248">
    <property type="entry name" value="Lxx211020-like"/>
</dbReference>
<comment type="caution">
    <text evidence="2">The sequence shown here is derived from an EMBL/GenBank/DDBJ whole genome shotgun (WGS) entry which is preliminary data.</text>
</comment>
<dbReference type="AlphaFoldDB" id="A0A560GMN2"/>